<dbReference type="SUPFAM" id="SSF49899">
    <property type="entry name" value="Concanavalin A-like lectins/glucanases"/>
    <property type="match status" value="3"/>
</dbReference>
<dbReference type="RefSeq" id="WP_147014700.1">
    <property type="nucleotide sequence ID" value="NZ_VORB01000006.1"/>
</dbReference>
<dbReference type="Pfam" id="PF13385">
    <property type="entry name" value="Laminin_G_3"/>
    <property type="match status" value="2"/>
</dbReference>
<dbReference type="SMART" id="SM00560">
    <property type="entry name" value="LamGL"/>
    <property type="match status" value="2"/>
</dbReference>
<sequence>MKRILQILGLVLCTHLAWAQQYYPHQMGYAGGTYYNLDTSTTNTYTTFFNGGAYMGSPWVKSLDNDYFKADFRHNLVYVDNAFKEDLFASKGYFGDYVELRWTMIRYENQVTGFRVFRKIAGSTEQPKRIATLSKDVRMWRDEYAETGVLYEYTLYADGIFPVFTHLMNQISGIGFRVPTGQISGRVTFEGGEAVKGVDIIASTTDNFSGKSIDLNGTINSYLRVSHTNDNDKWKFDNGFTFQGWFKPNYGSGTRVLMQKFGQVRLEYDAGIKKVTFKANYDTNPYNSVSVTLNGLDATKFFQVSATKNNNRIYLRVTQDHSKEKTWVDSVDVTNNGAIPFRTNDFLIGSTSSAESFIGTVDEIRIWQKAFSLEDLADNSGMYISGTEDSLTAYFRLNEGTGTRMYDLSRKGYTFNENHGYVHAAATWSNTVPTNTQLAVKGITDKNGNYIVSGIPYNSDGSTYRFTPFLGIHKFDPKEKLLLIGPGSTTHNNVDFVDIASFPVDGYVYYKGTEFPVKDVNIKIDGQLAVNSSGIPIGTDNAGKFTISVPIGEHHLEFVKQGHEFENGRFPATGKWNFQEPYTFQKRISDKTLVRVVGKVVGGPREAAKPKGQGTCNNNIGTATILLGTERDFQLARLQLPVDSTRKDTQFVFINGVRTSKIVSPKTIKKNSLKEVTINTDSENGEFIALLLPEKYVVKSIATDTGSGSGYNFGSEHHVTWDLSSTLQRTEIDSTLDSLNFTTNGDTLWYYSYDSSHYQYAHDFIYRTLPTIAVTNKEGGIAFWDEKVSIDESTSIDVVNTTTKWPLTQWPIFTQRKTYDLKISVFEEYRNGVDSDHVPVTDGTVDVQNGIAIKTDRQIYSIDAQGVANYQFKAGKPKTVGDFTQLLTITANTGKNGAIKTSWKYSPPAGGNSAMQFRGYIIGANPTGKNFVTTGPDEVEMIIRDPYGSNSYAWYEIGNSKSKTTSYSVGNGANSEAKVTAHLGMKQTTFAGVGAGVILTNDITNDIAVGLKSEKQWNEENSSTTTITNTKRWQTSAEPDFVGAKGDVFIGNSTNIVYGKAEALRFTKKSGTCPPNSICIQKGGDYYILEKLDDFRLTPEFSTAFQYSQNHIENYLIPNWEMLRNAYFSKAVTAGLITPINGADGSVSNDIDKEKKVDNFANGDTVITITGDKYNITLNSTTRQAMGYKSISGFIDTVRLYNSQIQNWKNILGQNERDKLEATLEQNLSYDAGVVYSSEFTTDSSSSKSKSFDFAITPSLGGQKGAQISGIGLTMQLNMEYSRSESKASGEEETSTITFGYELSDTDEGDYFSIDVKKPKSATGPVFFTRGGQSSCPHEGEEKTKYFQKGAILSEATQQREKPLITPRSATIVNDIPEDKPAFFNVELANISEAGDDTWLMISVDQKSNQTGAIVKLDGQNISNGRTIFIPAGTTINKVISIEKNQPHINEFNDIGIILHSVCQFDPGDNWPDIADTVKLTAKFKPVCTKVDLKGVPNQWVMNSSNEDRELNFTIENYDLVFTGFEEIHFQTKPTTSSLWTSKQVFTVADCAPTCNGKEWINGKTTLNYTLDMSDLPDRSYDIRAYSTCANGTTNESAILTGIKDTKRPQVFGTPSPGDGILSPGEDVLIVFNEPIFAPDNFEETNVTVKGVLNDAKIDHNSVLFFDGNDDYASVTAASTLTDLSFSFEFWVKRSTLGSQQVILKQEQLEIGFNANNEFYLNLAGQSFTGETSAENIFGNTDKWIHFTVSYNHDTKKLNAYKVFDGSTQPILIDNKDVTSPFNVTGKMYIAADENNANNFGGFMHDLRLWEKALTQAEAIAKKDDILKGDEIGLIGFWPMNELRGPVAADLSRAHHAVLNGPLWKVLPSGFARNFTASGQMDIDNSKSDILITDEMDFTLEFWFKADANQKDKVLFSNGKTDGSESADAEEDIWEIGFNASGNLYAKNKGVNITNTELDLLDDTWHHFALVLRRKGNASIYVNGELSGFKHSSSFGGLKGGEMTFGASRKQTTGTPYTKNFTGSMDEIRFWNLARTKKLLEMDMFSKLQGDELGLVGYYPFEKFDITLALVSTLENMDKVYDPTTKSYIPHNPAVLADHSTGTFETSNVPNIKNARPVQKIGKAIVTAADRVIIELTTEANLIEKTIVEFTVEAVEDLYGNTMASPETWTAYIKRNTVLWDEQNKEFEKMVYDPLSFSVDILNIGGLEETFTISNVPAWLSISEETGVLGPDSRRTLNFTVSEALNIGTHEQNIYLTSDFGFNEVLRLKIKVIGNEPDWEFDPTAFEYSMNIIGQITVDGVISSDIDDKLIALVGDDVRGIANLRYVEEYDMYLAFIDVYANTAGGESVNFYIWDASEGKTHTVVNPSKPITFASNTLEGTPSAPIVFAAINQLYEPIVLNSGWNWVSFPLSTNDHLKSNTLLSDLNPADGDLIKSMTKYDQYGSTVGWTGSLSSSGGVNNRELYKIKITGADTIEYEGARINPENINIDLNPGWSWIGFPNLSNMSIADAFSNLEVKNGDFVKGQNGFAVYDINIGWIGTLDFLKPKKGYMFKSSETVTRTFTFPKHNLYSKSRKIGQDELAALYNEYGLNPYAFKENASIIATTDLSDLNPKRAYRLLAYADGELRGVTESDFGTFFLTLYENTEESLLNFVLEDERGNRFDLNETHLFEANSIIGSKDEPFHFTLGESSSLNSGETGVKVFPSHFSDALNINLLLDREEKVVVSVHTLNGVLVTQLVDETLGEGMHRIAWQLNSQEKAMAPGMFFIKVEIEGATAQTFKVIKTH</sequence>
<evidence type="ECO:0000256" key="2">
    <source>
        <dbReference type="ARBA" id="ARBA00023157"/>
    </source>
</evidence>
<keyword evidence="6" id="KW-1185">Reference proteome</keyword>
<evidence type="ECO:0000256" key="3">
    <source>
        <dbReference type="SAM" id="SignalP"/>
    </source>
</evidence>
<dbReference type="OrthoDB" id="976756at2"/>
<dbReference type="Gene3D" id="2.60.120.200">
    <property type="match status" value="3"/>
</dbReference>
<comment type="caution">
    <text evidence="5">The sequence shown here is derived from an EMBL/GenBank/DDBJ whole genome shotgun (WGS) entry which is preliminary data.</text>
</comment>
<feature type="domain" description="LamG-like jellyroll fold" evidence="4">
    <location>
        <begin position="1684"/>
        <end position="1817"/>
    </location>
</feature>
<evidence type="ECO:0000256" key="1">
    <source>
        <dbReference type="ARBA" id="ARBA00022729"/>
    </source>
</evidence>
<gene>
    <name evidence="5" type="ORF">FRX97_08115</name>
</gene>
<dbReference type="InterPro" id="IPR013320">
    <property type="entry name" value="ConA-like_dom_sf"/>
</dbReference>
<feature type="chain" id="PRO_5022821207" evidence="3">
    <location>
        <begin position="20"/>
        <end position="2787"/>
    </location>
</feature>
<accession>A0A5C6UYW5</accession>
<dbReference type="EMBL" id="VORB01000006">
    <property type="protein sequence ID" value="TXC78673.1"/>
    <property type="molecule type" value="Genomic_DNA"/>
</dbReference>
<keyword evidence="2" id="KW-1015">Disulfide bond</keyword>
<dbReference type="GO" id="GO:0005975">
    <property type="term" value="P:carbohydrate metabolic process"/>
    <property type="evidence" value="ECO:0007669"/>
    <property type="project" value="UniProtKB-ARBA"/>
</dbReference>
<evidence type="ECO:0000313" key="6">
    <source>
        <dbReference type="Proteomes" id="UP000321168"/>
    </source>
</evidence>
<dbReference type="Proteomes" id="UP000321168">
    <property type="component" value="Unassembled WGS sequence"/>
</dbReference>
<reference evidence="5 6" key="1">
    <citation type="submission" date="2019-08" db="EMBL/GenBank/DDBJ databases">
        <title>Genome of Luteibaculum oceani JCM 18817.</title>
        <authorList>
            <person name="Bowman J.P."/>
        </authorList>
    </citation>
    <scope>NUCLEOTIDE SEQUENCE [LARGE SCALE GENOMIC DNA]</scope>
    <source>
        <strain evidence="5 6">JCM 18817</strain>
    </source>
</reference>
<feature type="signal peptide" evidence="3">
    <location>
        <begin position="1"/>
        <end position="19"/>
    </location>
</feature>
<evidence type="ECO:0000259" key="4">
    <source>
        <dbReference type="SMART" id="SM00560"/>
    </source>
</evidence>
<dbReference type="InterPro" id="IPR006558">
    <property type="entry name" value="LamG-like"/>
</dbReference>
<dbReference type="GO" id="GO:0004553">
    <property type="term" value="F:hydrolase activity, hydrolyzing O-glycosyl compounds"/>
    <property type="evidence" value="ECO:0007669"/>
    <property type="project" value="UniProtKB-ARBA"/>
</dbReference>
<name>A0A5C6UYW5_9FLAO</name>
<keyword evidence="1 3" id="KW-0732">Signal</keyword>
<organism evidence="5 6">
    <name type="scientific">Luteibaculum oceani</name>
    <dbReference type="NCBI Taxonomy" id="1294296"/>
    <lineage>
        <taxon>Bacteria</taxon>
        <taxon>Pseudomonadati</taxon>
        <taxon>Bacteroidota</taxon>
        <taxon>Flavobacteriia</taxon>
        <taxon>Flavobacteriales</taxon>
        <taxon>Luteibaculaceae</taxon>
        <taxon>Luteibaculum</taxon>
    </lineage>
</organism>
<protein>
    <submittedName>
        <fullName evidence="5">LamG domain-containing protein</fullName>
    </submittedName>
</protein>
<evidence type="ECO:0000313" key="5">
    <source>
        <dbReference type="EMBL" id="TXC78673.1"/>
    </source>
</evidence>
<feature type="domain" description="LamG-like jellyroll fold" evidence="4">
    <location>
        <begin position="1896"/>
        <end position="2038"/>
    </location>
</feature>
<proteinExistence type="predicted"/>